<evidence type="ECO:0000313" key="2">
    <source>
        <dbReference type="Proteomes" id="UP000503117"/>
    </source>
</evidence>
<accession>A0ABX6MBT7</accession>
<protein>
    <submittedName>
        <fullName evidence="1">Uncharacterized protein</fullName>
    </submittedName>
</protein>
<dbReference type="EMBL" id="CP051684">
    <property type="protein sequence ID" value="QJD91685.1"/>
    <property type="molecule type" value="Genomic_DNA"/>
</dbReference>
<dbReference type="Proteomes" id="UP000503117">
    <property type="component" value="Chromosome"/>
</dbReference>
<organism evidence="1 2">
    <name type="scientific">Duganella dendranthematis</name>
    <dbReference type="NCBI Taxonomy" id="2728021"/>
    <lineage>
        <taxon>Bacteria</taxon>
        <taxon>Pseudomonadati</taxon>
        <taxon>Pseudomonadota</taxon>
        <taxon>Betaproteobacteria</taxon>
        <taxon>Burkholderiales</taxon>
        <taxon>Oxalobacteraceae</taxon>
        <taxon>Telluria group</taxon>
        <taxon>Duganella</taxon>
    </lineage>
</organism>
<gene>
    <name evidence="1" type="ORF">HH213_17285</name>
</gene>
<keyword evidence="2" id="KW-1185">Reference proteome</keyword>
<dbReference type="RefSeq" id="WP_169113037.1">
    <property type="nucleotide sequence ID" value="NZ_CP051684.1"/>
</dbReference>
<proteinExistence type="predicted"/>
<sequence length="214" mass="23718">MQVRRRGNWIHLLKSSYHRYDELSKIGGRSTLSLVHKFPASATEVPQNIKDALTAEELERVMNVAIIPAREEQKRRIALEAQAREASKRHEIDPNWRLARAIEVMGDVSDSIQPLSPELDFDRLAEIINCCVNAGIRAGSLCGESVNSVSKLLGVLAKATSEIAHYVSGTAFPGTERGSAKEGPMHVAWTQTKSAHGALLVALQKKRYAQKRNR</sequence>
<name>A0ABX6MBT7_9BURK</name>
<reference evidence="1 2" key="1">
    <citation type="submission" date="2020-04" db="EMBL/GenBank/DDBJ databases">
        <title>Genome sequencing of novel species.</title>
        <authorList>
            <person name="Heo J."/>
            <person name="Kim S.-J."/>
            <person name="Kim J.-S."/>
            <person name="Hong S.-B."/>
            <person name="Kwon S.-W."/>
        </authorList>
    </citation>
    <scope>NUCLEOTIDE SEQUENCE [LARGE SCALE GENOMIC DNA]</scope>
    <source>
        <strain evidence="1 2">AF9R3</strain>
    </source>
</reference>
<evidence type="ECO:0000313" key="1">
    <source>
        <dbReference type="EMBL" id="QJD91685.1"/>
    </source>
</evidence>